<feature type="chain" id="PRO_5040303844" evidence="1">
    <location>
        <begin position="18"/>
        <end position="257"/>
    </location>
</feature>
<comment type="caution">
    <text evidence="2">The sequence shown here is derived from an EMBL/GenBank/DDBJ whole genome shotgun (WGS) entry which is preliminary data.</text>
</comment>
<sequence>MKLQAILLTTPVWLTRGWTLTPRSGLCISEPLMALDAGFSKVSASINDDQSHRCEASLEFSNSDFLSLSYSFQPLNCSASQVMTFMLPPEVPNGEAFVTWHCSGLTPLCYHANISGGLEQPEMQLQRTGIVGCVTEVVQTSTGVFTTTASSGVSTESVVTIFTTTQTHYVTQAAGPLAPTTVTQTVVGTPTGTQRDLSTEVMIDTTGGTSTVSGKFGAAAATTMGTTTSATLVPSIDATRPSSLPVQVSTTLLPSTR</sequence>
<keyword evidence="3" id="KW-1185">Reference proteome</keyword>
<proteinExistence type="predicted"/>
<name>A0A9P8UV41_9PEZI</name>
<feature type="signal peptide" evidence="1">
    <location>
        <begin position="1"/>
        <end position="17"/>
    </location>
</feature>
<protein>
    <submittedName>
        <fullName evidence="2">Uncharacterized protein</fullName>
    </submittedName>
</protein>
<dbReference type="Proteomes" id="UP000758603">
    <property type="component" value="Unassembled WGS sequence"/>
</dbReference>
<accession>A0A9P8UV41</accession>
<dbReference type="OrthoDB" id="5104857at2759"/>
<evidence type="ECO:0000313" key="2">
    <source>
        <dbReference type="EMBL" id="KAH6658612.1"/>
    </source>
</evidence>
<keyword evidence="1" id="KW-0732">Signal</keyword>
<dbReference type="RefSeq" id="XP_045962846.1">
    <property type="nucleotide sequence ID" value="XM_046095546.1"/>
</dbReference>
<dbReference type="GeneID" id="70124439"/>
<gene>
    <name evidence="2" type="ORF">BKA67DRAFT_217828</name>
</gene>
<reference evidence="2" key="1">
    <citation type="journal article" date="2021" name="Nat. Commun.">
        <title>Genetic determinants of endophytism in the Arabidopsis root mycobiome.</title>
        <authorList>
            <person name="Mesny F."/>
            <person name="Miyauchi S."/>
            <person name="Thiergart T."/>
            <person name="Pickel B."/>
            <person name="Atanasova L."/>
            <person name="Karlsson M."/>
            <person name="Huettel B."/>
            <person name="Barry K.W."/>
            <person name="Haridas S."/>
            <person name="Chen C."/>
            <person name="Bauer D."/>
            <person name="Andreopoulos W."/>
            <person name="Pangilinan J."/>
            <person name="LaButti K."/>
            <person name="Riley R."/>
            <person name="Lipzen A."/>
            <person name="Clum A."/>
            <person name="Drula E."/>
            <person name="Henrissat B."/>
            <person name="Kohler A."/>
            <person name="Grigoriev I.V."/>
            <person name="Martin F.M."/>
            <person name="Hacquard S."/>
        </authorList>
    </citation>
    <scope>NUCLEOTIDE SEQUENCE</scope>
    <source>
        <strain evidence="2">MPI-SDFR-AT-0073</strain>
    </source>
</reference>
<dbReference type="AlphaFoldDB" id="A0A9P8UV41"/>
<evidence type="ECO:0000313" key="3">
    <source>
        <dbReference type="Proteomes" id="UP000758603"/>
    </source>
</evidence>
<organism evidence="2 3">
    <name type="scientific">Truncatella angustata</name>
    <dbReference type="NCBI Taxonomy" id="152316"/>
    <lineage>
        <taxon>Eukaryota</taxon>
        <taxon>Fungi</taxon>
        <taxon>Dikarya</taxon>
        <taxon>Ascomycota</taxon>
        <taxon>Pezizomycotina</taxon>
        <taxon>Sordariomycetes</taxon>
        <taxon>Xylariomycetidae</taxon>
        <taxon>Amphisphaeriales</taxon>
        <taxon>Sporocadaceae</taxon>
        <taxon>Truncatella</taxon>
    </lineage>
</organism>
<dbReference type="EMBL" id="JAGPXC010000002">
    <property type="protein sequence ID" value="KAH6658612.1"/>
    <property type="molecule type" value="Genomic_DNA"/>
</dbReference>
<evidence type="ECO:0000256" key="1">
    <source>
        <dbReference type="SAM" id="SignalP"/>
    </source>
</evidence>